<keyword evidence="3" id="KW-0677">Repeat</keyword>
<evidence type="ECO:0000256" key="1">
    <source>
        <dbReference type="ARBA" id="ARBA00022448"/>
    </source>
</evidence>
<evidence type="ECO:0000256" key="4">
    <source>
        <dbReference type="ARBA" id="ARBA00022741"/>
    </source>
</evidence>
<dbReference type="InterPro" id="IPR027417">
    <property type="entry name" value="P-loop_NTPase"/>
</dbReference>
<sequence length="187" mass="20023">MAIADGMKISDNIVKNRLRDYGRIGLLDRRRTRADAGALMQRFEVRAAGSECPIGGLSGGNRQKAVPARGLTTPGLSFLLAAQPTRGRDVGAVNAVCRLTREACEAGVGVLLNSSELDGVLAASDRIRVIYRCRIVAQRSAHETPREEIGALMAGQAAGRRRVGPSGRCRARYRCSPSSQPSRSDCC</sequence>
<dbReference type="RefSeq" id="WP_353475234.1">
    <property type="nucleotide sequence ID" value="NZ_CP123385.1"/>
</dbReference>
<evidence type="ECO:0000256" key="2">
    <source>
        <dbReference type="ARBA" id="ARBA00022597"/>
    </source>
</evidence>
<dbReference type="GO" id="GO:0005524">
    <property type="term" value="F:ATP binding"/>
    <property type="evidence" value="ECO:0007669"/>
    <property type="project" value="UniProtKB-KW"/>
</dbReference>
<dbReference type="PANTHER" id="PTHR43790:SF9">
    <property type="entry name" value="GALACTOFURANOSE TRANSPORTER ATP-BINDING PROTEIN YTFR"/>
    <property type="match status" value="1"/>
</dbReference>
<keyword evidence="4" id="KW-0547">Nucleotide-binding</keyword>
<name>A0AAU8AQH5_9RHOB</name>
<evidence type="ECO:0000313" key="6">
    <source>
        <dbReference type="EMBL" id="XCC96367.1"/>
    </source>
</evidence>
<accession>A0AAU8AQH5</accession>
<reference evidence="6" key="1">
    <citation type="submission" date="2023-02" db="EMBL/GenBank/DDBJ databases">
        <title>Description and genomic characterization of Salipiger bruguierae sp. nov., isolated from the sediment of mangrove plant Bruguiera sexangula.</title>
        <authorList>
            <person name="Long M."/>
        </authorList>
    </citation>
    <scope>NUCLEOTIDE SEQUENCE</scope>
    <source>
        <strain evidence="6">H15</strain>
    </source>
</reference>
<dbReference type="EMBL" id="CP123385">
    <property type="protein sequence ID" value="XCC96367.1"/>
    <property type="molecule type" value="Genomic_DNA"/>
</dbReference>
<evidence type="ECO:0000256" key="3">
    <source>
        <dbReference type="ARBA" id="ARBA00022737"/>
    </source>
</evidence>
<dbReference type="InterPro" id="IPR050107">
    <property type="entry name" value="ABC_carbohydrate_import_ATPase"/>
</dbReference>
<keyword evidence="2" id="KW-0762">Sugar transport</keyword>
<dbReference type="AlphaFoldDB" id="A0AAU8AQH5"/>
<evidence type="ECO:0000256" key="5">
    <source>
        <dbReference type="ARBA" id="ARBA00022840"/>
    </source>
</evidence>
<keyword evidence="5" id="KW-0067">ATP-binding</keyword>
<keyword evidence="1" id="KW-0813">Transport</keyword>
<protein>
    <recommendedName>
        <fullName evidence="7">Sugar ABC transporter ATP-binding protein</fullName>
    </recommendedName>
</protein>
<proteinExistence type="predicted"/>
<dbReference type="SUPFAM" id="SSF52540">
    <property type="entry name" value="P-loop containing nucleoside triphosphate hydrolases"/>
    <property type="match status" value="1"/>
</dbReference>
<evidence type="ECO:0008006" key="7">
    <source>
        <dbReference type="Google" id="ProtNLM"/>
    </source>
</evidence>
<dbReference type="PANTHER" id="PTHR43790">
    <property type="entry name" value="CARBOHYDRATE TRANSPORT ATP-BINDING PROTEIN MG119-RELATED"/>
    <property type="match status" value="1"/>
</dbReference>
<gene>
    <name evidence="6" type="ORF">PVT71_16900</name>
</gene>
<organism evidence="6">
    <name type="scientific">Alloyangia sp. H15</name>
    <dbReference type="NCBI Taxonomy" id="3029062"/>
    <lineage>
        <taxon>Bacteria</taxon>
        <taxon>Pseudomonadati</taxon>
        <taxon>Pseudomonadota</taxon>
        <taxon>Alphaproteobacteria</taxon>
        <taxon>Rhodobacterales</taxon>
        <taxon>Roseobacteraceae</taxon>
        <taxon>Alloyangia</taxon>
    </lineage>
</organism>
<dbReference type="Gene3D" id="3.40.50.300">
    <property type="entry name" value="P-loop containing nucleotide triphosphate hydrolases"/>
    <property type="match status" value="1"/>
</dbReference>